<dbReference type="RefSeq" id="WP_340609952.1">
    <property type="nucleotide sequence ID" value="NZ_JBBNAW010000001.1"/>
</dbReference>
<proteinExistence type="predicted"/>
<gene>
    <name evidence="1" type="ORF">WLF18_01480</name>
</gene>
<organism evidence="1 2">
    <name type="scientific">Pseudomonas shirazensis</name>
    <dbReference type="NCBI Taxonomy" id="2745494"/>
    <lineage>
        <taxon>Bacteria</taxon>
        <taxon>Pseudomonadati</taxon>
        <taxon>Pseudomonadota</taxon>
        <taxon>Gammaproteobacteria</taxon>
        <taxon>Pseudomonadales</taxon>
        <taxon>Pseudomonadaceae</taxon>
        <taxon>Pseudomonas</taxon>
    </lineage>
</organism>
<reference evidence="1 2" key="1">
    <citation type="submission" date="2024-03" db="EMBL/GenBank/DDBJ databases">
        <title>Screening, Identification and Application of a Plant Lactobacillus Strain.</title>
        <authorList>
            <person name="Li Y.L."/>
        </authorList>
    </citation>
    <scope>NUCLEOTIDE SEQUENCE [LARGE SCALE GENOMIC DNA]</scope>
    <source>
        <strain evidence="1 2">JDB</strain>
    </source>
</reference>
<accession>A0ABU8ZVE1</accession>
<name>A0ABU8ZVE1_9PSED</name>
<dbReference type="Proteomes" id="UP001386972">
    <property type="component" value="Unassembled WGS sequence"/>
</dbReference>
<protein>
    <submittedName>
        <fullName evidence="1">Phage tail protein</fullName>
    </submittedName>
</protein>
<evidence type="ECO:0000313" key="2">
    <source>
        <dbReference type="Proteomes" id="UP001386972"/>
    </source>
</evidence>
<dbReference type="EMBL" id="JBBNAW010000001">
    <property type="protein sequence ID" value="MEK2607780.1"/>
    <property type="molecule type" value="Genomic_DNA"/>
</dbReference>
<comment type="caution">
    <text evidence="1">The sequence shown here is derived from an EMBL/GenBank/DDBJ whole genome shotgun (WGS) entry which is preliminary data.</text>
</comment>
<evidence type="ECO:0000313" key="1">
    <source>
        <dbReference type="EMBL" id="MEK2607780.1"/>
    </source>
</evidence>
<keyword evidence="2" id="KW-1185">Reference proteome</keyword>
<sequence>MQFSISTGCFYDTRIHEDIPGDAVYVSDAQFQELSTGRNTGKQIVIQAGDLVLVDPAPFVQTREEEEARERMWRDQEVTRTAWLRERHRDEQDLQRETTLSAEQFVELLSYLQELRDWPQSDQFPVLEHRPVAPPWIADQSQ</sequence>